<organism evidence="2 3">
    <name type="scientific">Virgisporangium aurantiacum</name>
    <dbReference type="NCBI Taxonomy" id="175570"/>
    <lineage>
        <taxon>Bacteria</taxon>
        <taxon>Bacillati</taxon>
        <taxon>Actinomycetota</taxon>
        <taxon>Actinomycetes</taxon>
        <taxon>Micromonosporales</taxon>
        <taxon>Micromonosporaceae</taxon>
        <taxon>Virgisporangium</taxon>
    </lineage>
</organism>
<dbReference type="AlphaFoldDB" id="A0A8J4DYS8"/>
<name>A0A8J4DYS8_9ACTN</name>
<dbReference type="Proteomes" id="UP000612585">
    <property type="component" value="Unassembled WGS sequence"/>
</dbReference>
<comment type="caution">
    <text evidence="2">The sequence shown here is derived from an EMBL/GenBank/DDBJ whole genome shotgun (WGS) entry which is preliminary data.</text>
</comment>
<accession>A0A8J4DYS8</accession>
<feature type="region of interest" description="Disordered" evidence="1">
    <location>
        <begin position="13"/>
        <end position="35"/>
    </location>
</feature>
<dbReference type="EMBL" id="BOPG01000006">
    <property type="protein sequence ID" value="GIJ53352.1"/>
    <property type="molecule type" value="Genomic_DNA"/>
</dbReference>
<gene>
    <name evidence="2" type="ORF">Vau01_008680</name>
</gene>
<reference evidence="2" key="1">
    <citation type="submission" date="2021-01" db="EMBL/GenBank/DDBJ databases">
        <title>Whole genome shotgun sequence of Virgisporangium aurantiacum NBRC 16421.</title>
        <authorList>
            <person name="Komaki H."/>
            <person name="Tamura T."/>
        </authorList>
    </citation>
    <scope>NUCLEOTIDE SEQUENCE</scope>
    <source>
        <strain evidence="2">NBRC 16421</strain>
    </source>
</reference>
<evidence type="ECO:0000313" key="3">
    <source>
        <dbReference type="Proteomes" id="UP000612585"/>
    </source>
</evidence>
<evidence type="ECO:0000313" key="2">
    <source>
        <dbReference type="EMBL" id="GIJ53352.1"/>
    </source>
</evidence>
<protein>
    <submittedName>
        <fullName evidence="2">Uncharacterized protein</fullName>
    </submittedName>
</protein>
<evidence type="ECO:0000256" key="1">
    <source>
        <dbReference type="SAM" id="MobiDB-lite"/>
    </source>
</evidence>
<proteinExistence type="predicted"/>
<feature type="region of interest" description="Disordered" evidence="1">
    <location>
        <begin position="76"/>
        <end position="106"/>
    </location>
</feature>
<keyword evidence="3" id="KW-1185">Reference proteome</keyword>
<sequence>MLAFALLAAIAGRGRRRPEPAVARSSTAPAAGLATGPAIRPALGLSIGPATGPAAEPAAEPAFHAAAGPGAGSAIRPAAGLPIGPATHPAAGPSTEPATGPGADPVAAGIAFRSAAMRRALAAARATTTETKPAVEAAGMSASDEQRFAEELATAATRAGVTADKRQAEWESAQRAVDAAWQAYEEAEAVATRAIRAAAFPVPGTPLTPAEFADRERYLHRAAQAAQARGELSTDQLIDALSHRNGFDPRLHPFEQDALLRRLGRDRMLQAFKDAGERERAAWRAAEQAQAAKRSLDREAAAAALNVAPGPEPASASRHIRVTTPVLSLR</sequence>
<feature type="compositionally biased region" description="Low complexity" evidence="1">
    <location>
        <begin position="20"/>
        <end position="35"/>
    </location>
</feature>